<feature type="domain" description="FAD/NAD(P)-binding" evidence="2">
    <location>
        <begin position="5"/>
        <end position="295"/>
    </location>
</feature>
<dbReference type="InterPro" id="IPR036188">
    <property type="entry name" value="FAD/NAD-bd_sf"/>
</dbReference>
<dbReference type="PRINTS" id="PR00411">
    <property type="entry name" value="PNDRDTASEI"/>
</dbReference>
<comment type="caution">
    <text evidence="3">The sequence shown here is derived from an EMBL/GenBank/DDBJ whole genome shotgun (WGS) entry which is preliminary data.</text>
</comment>
<reference evidence="3" key="1">
    <citation type="journal article" date="2021" name="PeerJ">
        <title>Extensive microbial diversity within the chicken gut microbiome revealed by metagenomics and culture.</title>
        <authorList>
            <person name="Gilroy R."/>
            <person name="Ravi A."/>
            <person name="Getino M."/>
            <person name="Pursley I."/>
            <person name="Horton D.L."/>
            <person name="Alikhan N.F."/>
            <person name="Baker D."/>
            <person name="Gharbi K."/>
            <person name="Hall N."/>
            <person name="Watson M."/>
            <person name="Adriaenssens E.M."/>
            <person name="Foster-Nyarko E."/>
            <person name="Jarju S."/>
            <person name="Secka A."/>
            <person name="Antonio M."/>
            <person name="Oren A."/>
            <person name="Chaudhuri R.R."/>
            <person name="La Ragione R."/>
            <person name="Hildebrand F."/>
            <person name="Pallen M.J."/>
        </authorList>
    </citation>
    <scope>NUCLEOTIDE SEQUENCE</scope>
    <source>
        <strain evidence="3">12435</strain>
    </source>
</reference>
<evidence type="ECO:0000256" key="1">
    <source>
        <dbReference type="ARBA" id="ARBA00023002"/>
    </source>
</evidence>
<dbReference type="Gene3D" id="3.50.50.60">
    <property type="entry name" value="FAD/NAD(P)-binding domain"/>
    <property type="match status" value="2"/>
</dbReference>
<evidence type="ECO:0000313" key="3">
    <source>
        <dbReference type="EMBL" id="HIW02026.1"/>
    </source>
</evidence>
<dbReference type="Proteomes" id="UP000823990">
    <property type="component" value="Unassembled WGS sequence"/>
</dbReference>
<dbReference type="Pfam" id="PF07992">
    <property type="entry name" value="Pyr_redox_2"/>
    <property type="match status" value="1"/>
</dbReference>
<accession>A0A9D1PZE3</accession>
<proteinExistence type="predicted"/>
<evidence type="ECO:0000259" key="2">
    <source>
        <dbReference type="Pfam" id="PF07992"/>
    </source>
</evidence>
<dbReference type="SUPFAM" id="SSF51905">
    <property type="entry name" value="FAD/NAD(P)-binding domain"/>
    <property type="match status" value="1"/>
</dbReference>
<dbReference type="AlphaFoldDB" id="A0A9D1PZE3"/>
<dbReference type="InterPro" id="IPR023753">
    <property type="entry name" value="FAD/NAD-binding_dom"/>
</dbReference>
<protein>
    <submittedName>
        <fullName evidence="3">FAD-dependent oxidoreductase</fullName>
    </submittedName>
</protein>
<dbReference type="PRINTS" id="PR00368">
    <property type="entry name" value="FADPNR"/>
</dbReference>
<dbReference type="EMBL" id="DXHS01000027">
    <property type="protein sequence ID" value="HIW02026.1"/>
    <property type="molecule type" value="Genomic_DNA"/>
</dbReference>
<name>A0A9D1PZE3_9FIRM</name>
<dbReference type="GO" id="GO:0016491">
    <property type="term" value="F:oxidoreductase activity"/>
    <property type="evidence" value="ECO:0007669"/>
    <property type="project" value="UniProtKB-KW"/>
</dbReference>
<dbReference type="PANTHER" id="PTHR42949:SF3">
    <property type="entry name" value="ANAEROBIC GLYCEROL-3-PHOSPHATE DEHYDROGENASE SUBUNIT B"/>
    <property type="match status" value="1"/>
</dbReference>
<keyword evidence="1" id="KW-0560">Oxidoreductase</keyword>
<reference evidence="3" key="2">
    <citation type="submission" date="2021-04" db="EMBL/GenBank/DDBJ databases">
        <authorList>
            <person name="Gilroy R."/>
        </authorList>
    </citation>
    <scope>NUCLEOTIDE SEQUENCE</scope>
    <source>
        <strain evidence="3">12435</strain>
    </source>
</reference>
<sequence>MRTADVFIIGGGPAGMAAAVAAAGRAANVVLAEPFALGGRLLTHIEGGVGRRYGGGLTGPEYVSRAVRELSTRRNIRILRSAVVRVGSDLTVETAGGAGSFIYKAKAVVLACGGRDVPPQECFPVPAGMSGIVTASDALAAHCLFGKRVGRRAVIVGAGGDGLTAARRLALEGTDVACVIERREFPGAGARMRQECLDDLHVPCLTSSSVIGLTGEGRVSGARVKTPEGEKTFRCDVVVCAAGRRPDLSLLPFVSRSADCGIAVTDSSFMTNVPGVFVVGGALHSCGICDRAAEEGAIAGTAAAEYAASGAFGRKAYWLKPAHELRYVIPVRFTAGRGAEICVRTAGNYKRGSIVLRDHGGNVVKRTDPGPINAGREVRVRLAADEVATNLFVGAEETE</sequence>
<gene>
    <name evidence="3" type="ORF">H9892_01655</name>
</gene>
<organism evidence="3 4">
    <name type="scientific">Candidatus Protoclostridium stercorigallinarum</name>
    <dbReference type="NCBI Taxonomy" id="2838741"/>
    <lineage>
        <taxon>Bacteria</taxon>
        <taxon>Bacillati</taxon>
        <taxon>Bacillota</taxon>
        <taxon>Clostridia</taxon>
        <taxon>Candidatus Protoclostridium</taxon>
    </lineage>
</organism>
<dbReference type="InterPro" id="IPR051691">
    <property type="entry name" value="Metab_Enz_Cyan_OpOx_G3PDH"/>
</dbReference>
<dbReference type="PANTHER" id="PTHR42949">
    <property type="entry name" value="ANAEROBIC GLYCEROL-3-PHOSPHATE DEHYDROGENASE SUBUNIT B"/>
    <property type="match status" value="1"/>
</dbReference>
<evidence type="ECO:0000313" key="4">
    <source>
        <dbReference type="Proteomes" id="UP000823990"/>
    </source>
</evidence>